<sequence length="114" mass="11558">MKRLSIPAALGATLLALGGCAAPYAVDYNRVSVRDQHFYMPGLNWDPRPTAVVTAGPDGMLVGRGGDAPAAAVAVVMQDGQARLVSQQTLASMNQQGTGAMGSAPAPATPAPAR</sequence>
<evidence type="ECO:0008006" key="5">
    <source>
        <dbReference type="Google" id="ProtNLM"/>
    </source>
</evidence>
<keyword evidence="4" id="KW-1185">Reference proteome</keyword>
<dbReference type="RefSeq" id="WP_135248475.1">
    <property type="nucleotide sequence ID" value="NZ_SMLK01000001.1"/>
</dbReference>
<dbReference type="OrthoDB" id="9984100at2"/>
<proteinExistence type="predicted"/>
<keyword evidence="2" id="KW-0732">Signal</keyword>
<feature type="signal peptide" evidence="2">
    <location>
        <begin position="1"/>
        <end position="21"/>
    </location>
</feature>
<evidence type="ECO:0000313" key="4">
    <source>
        <dbReference type="Proteomes" id="UP000297839"/>
    </source>
</evidence>
<dbReference type="PROSITE" id="PS51257">
    <property type="entry name" value="PROKAR_LIPOPROTEIN"/>
    <property type="match status" value="1"/>
</dbReference>
<gene>
    <name evidence="3" type="ORF">EZ216_05105</name>
</gene>
<evidence type="ECO:0000256" key="1">
    <source>
        <dbReference type="SAM" id="MobiDB-lite"/>
    </source>
</evidence>
<dbReference type="EMBL" id="SMLK01000001">
    <property type="protein sequence ID" value="TFZ08537.1"/>
    <property type="molecule type" value="Genomic_DNA"/>
</dbReference>
<dbReference type="Proteomes" id="UP000297839">
    <property type="component" value="Unassembled WGS sequence"/>
</dbReference>
<protein>
    <recommendedName>
        <fullName evidence="5">Lipoprotein</fullName>
    </recommendedName>
</protein>
<name>A0A4Z0CA42_9BURK</name>
<reference evidence="3 4" key="1">
    <citation type="submission" date="2019-03" db="EMBL/GenBank/DDBJ databases">
        <title>Ramlibacter sp. 18x22-1, whole genome shotgun sequence.</title>
        <authorList>
            <person name="Zhang X."/>
            <person name="Feng G."/>
            <person name="Zhu H."/>
        </authorList>
    </citation>
    <scope>NUCLEOTIDE SEQUENCE [LARGE SCALE GENOMIC DNA]</scope>
    <source>
        <strain evidence="3 4">18x22-1</strain>
    </source>
</reference>
<organism evidence="3 4">
    <name type="scientific">Ramlibacter humi</name>
    <dbReference type="NCBI Taxonomy" id="2530451"/>
    <lineage>
        <taxon>Bacteria</taxon>
        <taxon>Pseudomonadati</taxon>
        <taxon>Pseudomonadota</taxon>
        <taxon>Betaproteobacteria</taxon>
        <taxon>Burkholderiales</taxon>
        <taxon>Comamonadaceae</taxon>
        <taxon>Ramlibacter</taxon>
    </lineage>
</organism>
<feature type="chain" id="PRO_5021504217" description="Lipoprotein" evidence="2">
    <location>
        <begin position="22"/>
        <end position="114"/>
    </location>
</feature>
<dbReference type="AlphaFoldDB" id="A0A4Z0CA42"/>
<feature type="region of interest" description="Disordered" evidence="1">
    <location>
        <begin position="94"/>
        <end position="114"/>
    </location>
</feature>
<evidence type="ECO:0000256" key="2">
    <source>
        <dbReference type="SAM" id="SignalP"/>
    </source>
</evidence>
<evidence type="ECO:0000313" key="3">
    <source>
        <dbReference type="EMBL" id="TFZ08537.1"/>
    </source>
</evidence>
<accession>A0A4Z0CA42</accession>
<comment type="caution">
    <text evidence="3">The sequence shown here is derived from an EMBL/GenBank/DDBJ whole genome shotgun (WGS) entry which is preliminary data.</text>
</comment>